<dbReference type="GO" id="GO:0006506">
    <property type="term" value="P:GPI anchor biosynthetic process"/>
    <property type="evidence" value="ECO:0007669"/>
    <property type="project" value="UniProtKB-UniPathway"/>
</dbReference>
<dbReference type="EC" id="3.5.1.89" evidence="2"/>
<accession>A0A1J4MSJ7</accession>
<gene>
    <name evidence="4" type="ORF">cand_028740</name>
</gene>
<evidence type="ECO:0000256" key="2">
    <source>
        <dbReference type="ARBA" id="ARBA00012176"/>
    </source>
</evidence>
<keyword evidence="3" id="KW-0812">Transmembrane</keyword>
<protein>
    <recommendedName>
        <fullName evidence="2">N-acetylglucosaminylphosphatidylinositol deacetylase</fullName>
        <ecNumber evidence="2">3.5.1.89</ecNumber>
    </recommendedName>
</protein>
<dbReference type="GeneID" id="92367058"/>
<dbReference type="EMBL" id="LRBS01000074">
    <property type="protein sequence ID" value="OII75877.1"/>
    <property type="molecule type" value="Genomic_DNA"/>
</dbReference>
<dbReference type="Pfam" id="PF02585">
    <property type="entry name" value="PIG-L"/>
    <property type="match status" value="1"/>
</dbReference>
<proteinExistence type="inferred from homology"/>
<dbReference type="Proteomes" id="UP000186804">
    <property type="component" value="Unassembled WGS sequence"/>
</dbReference>
<dbReference type="PANTHER" id="PTHR12993">
    <property type="entry name" value="N-ACETYLGLUCOSAMINYL-PHOSPHATIDYLINOSITOL DE-N-ACETYLASE-RELATED"/>
    <property type="match status" value="1"/>
</dbReference>
<dbReference type="UniPathway" id="UPA00196"/>
<sequence length="179" mass="21076">MRLIDQYTSFCLIIAHPDDETLFFGPLINYFSNQSNISLYLLCLSNGNYYNKGYIRENELLSACRIIGIRQANIYILNNENLQDNPYIYWPSDVIIKEVYSFISKHHIECIITFDCYGVSHHLNHISIYNAIKIIKEDKSLLESSNLKIILTLNTCNIFMKYLGIYSLFWLLIKRRSLR</sequence>
<dbReference type="InterPro" id="IPR024078">
    <property type="entry name" value="LmbE-like_dom_sf"/>
</dbReference>
<dbReference type="GO" id="GO:0000225">
    <property type="term" value="F:N-acetylglucosaminylphosphatidylinositol deacetylase activity"/>
    <property type="evidence" value="ECO:0007669"/>
    <property type="project" value="UniProtKB-EC"/>
</dbReference>
<dbReference type="GO" id="GO:0005783">
    <property type="term" value="C:endoplasmic reticulum"/>
    <property type="evidence" value="ECO:0007669"/>
    <property type="project" value="TreeGrafter"/>
</dbReference>
<keyword evidence="5" id="KW-1185">Reference proteome</keyword>
<comment type="similarity">
    <text evidence="1">Belongs to the PIGL family.</text>
</comment>
<dbReference type="AlphaFoldDB" id="A0A1J4MSJ7"/>
<reference evidence="4 5" key="1">
    <citation type="submission" date="2016-10" db="EMBL/GenBank/DDBJ databases">
        <title>Reductive evolution of mitochondrial metabolism and differential evolution of invasion-related proteins in Cryptosporidium.</title>
        <authorList>
            <person name="Liu S."/>
            <person name="Roellig D.M."/>
            <person name="Guo Y."/>
            <person name="Li N."/>
            <person name="Frace M.A."/>
            <person name="Tang K."/>
            <person name="Zhang L."/>
            <person name="Feng Y."/>
            <person name="Xiao L."/>
        </authorList>
    </citation>
    <scope>NUCLEOTIDE SEQUENCE [LARGE SCALE GENOMIC DNA]</scope>
    <source>
        <strain evidence="4">30847</strain>
    </source>
</reference>
<dbReference type="RefSeq" id="XP_067067723.1">
    <property type="nucleotide sequence ID" value="XM_067213101.1"/>
</dbReference>
<dbReference type="Gene3D" id="3.40.50.10320">
    <property type="entry name" value="LmbE-like"/>
    <property type="match status" value="1"/>
</dbReference>
<keyword evidence="3" id="KW-0472">Membrane</keyword>
<evidence type="ECO:0000313" key="4">
    <source>
        <dbReference type="EMBL" id="OII75877.1"/>
    </source>
</evidence>
<dbReference type="OrthoDB" id="440160at2759"/>
<comment type="caution">
    <text evidence="4">The sequence shown here is derived from an EMBL/GenBank/DDBJ whole genome shotgun (WGS) entry which is preliminary data.</text>
</comment>
<dbReference type="PANTHER" id="PTHR12993:SF11">
    <property type="entry name" value="N-ACETYLGLUCOSAMINYL-PHOSPHATIDYLINOSITOL DE-N-ACETYLASE"/>
    <property type="match status" value="1"/>
</dbReference>
<keyword evidence="3" id="KW-1133">Transmembrane helix</keyword>
<organism evidence="4 5">
    <name type="scientific">Cryptosporidium andersoni</name>
    <dbReference type="NCBI Taxonomy" id="117008"/>
    <lineage>
        <taxon>Eukaryota</taxon>
        <taxon>Sar</taxon>
        <taxon>Alveolata</taxon>
        <taxon>Apicomplexa</taxon>
        <taxon>Conoidasida</taxon>
        <taxon>Coccidia</taxon>
        <taxon>Eucoccidiorida</taxon>
        <taxon>Eimeriorina</taxon>
        <taxon>Cryptosporidiidae</taxon>
        <taxon>Cryptosporidium</taxon>
    </lineage>
</organism>
<dbReference type="SUPFAM" id="SSF102588">
    <property type="entry name" value="LmbE-like"/>
    <property type="match status" value="1"/>
</dbReference>
<evidence type="ECO:0000313" key="5">
    <source>
        <dbReference type="Proteomes" id="UP000186804"/>
    </source>
</evidence>
<evidence type="ECO:0000256" key="3">
    <source>
        <dbReference type="SAM" id="Phobius"/>
    </source>
</evidence>
<name>A0A1J4MSJ7_9CRYT</name>
<dbReference type="VEuPathDB" id="CryptoDB:cand_028740"/>
<dbReference type="GO" id="GO:0016020">
    <property type="term" value="C:membrane"/>
    <property type="evidence" value="ECO:0007669"/>
    <property type="project" value="GOC"/>
</dbReference>
<evidence type="ECO:0000256" key="1">
    <source>
        <dbReference type="ARBA" id="ARBA00006066"/>
    </source>
</evidence>
<feature type="transmembrane region" description="Helical" evidence="3">
    <location>
        <begin position="149"/>
        <end position="173"/>
    </location>
</feature>
<dbReference type="InterPro" id="IPR003737">
    <property type="entry name" value="GlcNAc_PI_deacetylase-related"/>
</dbReference>